<dbReference type="PANTHER" id="PTHR43479:SF11">
    <property type="entry name" value="ACREF_ENVCD OPERON REPRESSOR-RELATED"/>
    <property type="match status" value="1"/>
</dbReference>
<dbReference type="RefSeq" id="WP_118325615.1">
    <property type="nucleotide sequence ID" value="NZ_CATXNH010000017.1"/>
</dbReference>
<dbReference type="Proteomes" id="UP000265489">
    <property type="component" value="Unassembled WGS sequence"/>
</dbReference>
<proteinExistence type="predicted"/>
<feature type="domain" description="HTH tetR-type" evidence="3">
    <location>
        <begin position="6"/>
        <end position="66"/>
    </location>
</feature>
<evidence type="ECO:0000256" key="2">
    <source>
        <dbReference type="PROSITE-ProRule" id="PRU00335"/>
    </source>
</evidence>
<accession>A0A395W793</accession>
<dbReference type="SUPFAM" id="SSF46689">
    <property type="entry name" value="Homeodomain-like"/>
    <property type="match status" value="1"/>
</dbReference>
<dbReference type="GeneID" id="66580208"/>
<evidence type="ECO:0000313" key="4">
    <source>
        <dbReference type="EMBL" id="RGU90052.1"/>
    </source>
</evidence>
<dbReference type="AlphaFoldDB" id="A0A395W793"/>
<dbReference type="InterPro" id="IPR039532">
    <property type="entry name" value="TetR_C_Firmicutes"/>
</dbReference>
<gene>
    <name evidence="4" type="ORF">DWW32_09625</name>
</gene>
<evidence type="ECO:0000259" key="3">
    <source>
        <dbReference type="PROSITE" id="PS50977"/>
    </source>
</evidence>
<dbReference type="PANTHER" id="PTHR43479">
    <property type="entry name" value="ACREF/ENVCD OPERON REPRESSOR-RELATED"/>
    <property type="match status" value="1"/>
</dbReference>
<keyword evidence="1 2" id="KW-0238">DNA-binding</keyword>
<dbReference type="EMBL" id="QRYQ01000020">
    <property type="protein sequence ID" value="RGU90052.1"/>
    <property type="molecule type" value="Genomic_DNA"/>
</dbReference>
<name>A0A395W793_9FIRM</name>
<feature type="DNA-binding region" description="H-T-H motif" evidence="2">
    <location>
        <begin position="29"/>
        <end position="48"/>
    </location>
</feature>
<dbReference type="PROSITE" id="PS50977">
    <property type="entry name" value="HTH_TETR_2"/>
    <property type="match status" value="1"/>
</dbReference>
<evidence type="ECO:0000313" key="5">
    <source>
        <dbReference type="Proteomes" id="UP000265489"/>
    </source>
</evidence>
<organism evidence="4 5">
    <name type="scientific">Holdemanella biformis</name>
    <dbReference type="NCBI Taxonomy" id="1735"/>
    <lineage>
        <taxon>Bacteria</taxon>
        <taxon>Bacillati</taxon>
        <taxon>Bacillota</taxon>
        <taxon>Erysipelotrichia</taxon>
        <taxon>Erysipelotrichales</taxon>
        <taxon>Erysipelotrichaceae</taxon>
        <taxon>Holdemanella</taxon>
    </lineage>
</organism>
<sequence>MNRKIQMTKKFIRLALFECLKEKDINKITISSLCEKADINRSTFYKYYGSQYDVIKEMEQEVIQLINEQLNDQPKETSFIQLLQFLKSNKETIKIFFECNVDNEFPKQVLALDSINNQLEQVSQNDPYIKNYILFGSLATIQQWIDAGCIESCEEIANIINSIVDKLVR</sequence>
<dbReference type="InterPro" id="IPR009057">
    <property type="entry name" value="Homeodomain-like_sf"/>
</dbReference>
<dbReference type="Pfam" id="PF14278">
    <property type="entry name" value="TetR_C_8"/>
    <property type="match status" value="1"/>
</dbReference>
<reference evidence="4 5" key="1">
    <citation type="submission" date="2018-08" db="EMBL/GenBank/DDBJ databases">
        <title>A genome reference for cultivated species of the human gut microbiota.</title>
        <authorList>
            <person name="Zou Y."/>
            <person name="Xue W."/>
            <person name="Luo G."/>
        </authorList>
    </citation>
    <scope>NUCLEOTIDE SEQUENCE [LARGE SCALE GENOMIC DNA]</scope>
    <source>
        <strain evidence="4 5">AF15-20</strain>
    </source>
</reference>
<comment type="caution">
    <text evidence="4">The sequence shown here is derived from an EMBL/GenBank/DDBJ whole genome shotgun (WGS) entry which is preliminary data.</text>
</comment>
<evidence type="ECO:0000256" key="1">
    <source>
        <dbReference type="ARBA" id="ARBA00023125"/>
    </source>
</evidence>
<dbReference type="Gene3D" id="1.10.357.10">
    <property type="entry name" value="Tetracycline Repressor, domain 2"/>
    <property type="match status" value="1"/>
</dbReference>
<protein>
    <submittedName>
        <fullName evidence="4">TetR/AcrR family transcriptional regulator</fullName>
    </submittedName>
</protein>
<dbReference type="InterPro" id="IPR050624">
    <property type="entry name" value="HTH-type_Tx_Regulator"/>
</dbReference>
<dbReference type="InterPro" id="IPR001647">
    <property type="entry name" value="HTH_TetR"/>
</dbReference>
<dbReference type="GO" id="GO:0003677">
    <property type="term" value="F:DNA binding"/>
    <property type="evidence" value="ECO:0007669"/>
    <property type="project" value="UniProtKB-UniRule"/>
</dbReference>